<evidence type="ECO:0000313" key="1">
    <source>
        <dbReference type="EMBL" id="KAF9075537.1"/>
    </source>
</evidence>
<sequence length="311" mass="35183">MSTSNSDTTETDTRNTDTKAPMCRVTDCQLPVDIVFVSKDKVRLGMHKKNLEDFGDGFPPPDCESTEDVPLEEDGVVLELLFQLMHKQPQPDLRTVPFDALTGLTEAAHKYIVHHASMACNLALEHHIPNKPFKVLNLAKRYGWSGLEKQAFETVTLKCRPIAIFAYGISVDDAELCSEFLQKSMHADAEVFFAALQYHECHPILANSALATWARLQKRVQAKLLTVLNTPPSLIHKGGFQYCDEWEEFFDIVKAHVDSHTSYAAFQDIVNTEKYRVRNCSYCERVISTWDSRMEAAAATDLQTYKSLKYA</sequence>
<evidence type="ECO:0008006" key="3">
    <source>
        <dbReference type="Google" id="ProtNLM"/>
    </source>
</evidence>
<dbReference type="Proteomes" id="UP000772434">
    <property type="component" value="Unassembled WGS sequence"/>
</dbReference>
<gene>
    <name evidence="1" type="ORF">BDP27DRAFT_1315228</name>
</gene>
<evidence type="ECO:0000313" key="2">
    <source>
        <dbReference type="Proteomes" id="UP000772434"/>
    </source>
</evidence>
<keyword evidence="2" id="KW-1185">Reference proteome</keyword>
<organism evidence="1 2">
    <name type="scientific">Rhodocollybia butyracea</name>
    <dbReference type="NCBI Taxonomy" id="206335"/>
    <lineage>
        <taxon>Eukaryota</taxon>
        <taxon>Fungi</taxon>
        <taxon>Dikarya</taxon>
        <taxon>Basidiomycota</taxon>
        <taxon>Agaricomycotina</taxon>
        <taxon>Agaricomycetes</taxon>
        <taxon>Agaricomycetidae</taxon>
        <taxon>Agaricales</taxon>
        <taxon>Marasmiineae</taxon>
        <taxon>Omphalotaceae</taxon>
        <taxon>Rhodocollybia</taxon>
    </lineage>
</organism>
<protein>
    <recommendedName>
        <fullName evidence="3">BTB domain-containing protein</fullName>
    </recommendedName>
</protein>
<reference evidence="1" key="1">
    <citation type="submission" date="2020-11" db="EMBL/GenBank/DDBJ databases">
        <authorList>
            <consortium name="DOE Joint Genome Institute"/>
            <person name="Ahrendt S."/>
            <person name="Riley R."/>
            <person name="Andreopoulos W."/>
            <person name="Labutti K."/>
            <person name="Pangilinan J."/>
            <person name="Ruiz-Duenas F.J."/>
            <person name="Barrasa J.M."/>
            <person name="Sanchez-Garcia M."/>
            <person name="Camarero S."/>
            <person name="Miyauchi S."/>
            <person name="Serrano A."/>
            <person name="Linde D."/>
            <person name="Babiker R."/>
            <person name="Drula E."/>
            <person name="Ayuso-Fernandez I."/>
            <person name="Pacheco R."/>
            <person name="Padilla G."/>
            <person name="Ferreira P."/>
            <person name="Barriuso J."/>
            <person name="Kellner H."/>
            <person name="Castanera R."/>
            <person name="Alfaro M."/>
            <person name="Ramirez L."/>
            <person name="Pisabarro A.G."/>
            <person name="Kuo A."/>
            <person name="Tritt A."/>
            <person name="Lipzen A."/>
            <person name="He G."/>
            <person name="Yan M."/>
            <person name="Ng V."/>
            <person name="Cullen D."/>
            <person name="Martin F."/>
            <person name="Rosso M.-N."/>
            <person name="Henrissat B."/>
            <person name="Hibbett D."/>
            <person name="Martinez A.T."/>
            <person name="Grigoriev I.V."/>
        </authorList>
    </citation>
    <scope>NUCLEOTIDE SEQUENCE</scope>
    <source>
        <strain evidence="1">AH 40177</strain>
    </source>
</reference>
<comment type="caution">
    <text evidence="1">The sequence shown here is derived from an EMBL/GenBank/DDBJ whole genome shotgun (WGS) entry which is preliminary data.</text>
</comment>
<dbReference type="OrthoDB" id="3057577at2759"/>
<proteinExistence type="predicted"/>
<accession>A0A9P5Q7E7</accession>
<dbReference type="EMBL" id="JADNRY010000009">
    <property type="protein sequence ID" value="KAF9075537.1"/>
    <property type="molecule type" value="Genomic_DNA"/>
</dbReference>
<name>A0A9P5Q7E7_9AGAR</name>
<dbReference type="AlphaFoldDB" id="A0A9P5Q7E7"/>